<sequence length="434" mass="48184">MRPSPALVWASALLALLGVAVALGLVPAAAWWISAGTVLVLAVLDALELSRRPTPSVERELPSVLPLGPEREVLLRLRTSARFGQRVSVHDLHPGPWPVRGLPRALTLHAGKESSFAYHLLPMARGAFVFAGCHLRLWSALRLWTQQRTLPVSSTVKVYPNFAPLAKFALFSAEQASRMVGAHLQRRRGEGTDFHQMREYRIGDSLRQIDWKATSRAHRLISREYQEERNQQVVILLDTGRRMLARDDRIAHFDHVLNASLVLSYLALRQGDAVGLMAHGGPARWLPPMRGLGTIDALMGTVYDLEAQPVATDYLAAATQLSLRQKRRALVMLITNGRDEDIEDLLAAVKLLQRKHLVCVASLREQALDESLTTPVVDLTGAIRVGAVANYLDERRRAHDALRQHGVTVLDVTCPELPGALVERYLAIKRQGRL</sequence>
<comment type="caution">
    <text evidence="2">The sequence shown here is derived from an EMBL/GenBank/DDBJ whole genome shotgun (WGS) entry which is preliminary data.</text>
</comment>
<dbReference type="STRING" id="1121015.GCA_000420545_01837"/>
<dbReference type="PANTHER" id="PTHR33608">
    <property type="entry name" value="BLL2464 PROTEIN"/>
    <property type="match status" value="1"/>
</dbReference>
<keyword evidence="3" id="KW-1185">Reference proteome</keyword>
<dbReference type="EMBL" id="AVCI01000003">
    <property type="protein sequence ID" value="KFN44143.1"/>
    <property type="molecule type" value="Genomic_DNA"/>
</dbReference>
<dbReference type="PANTHER" id="PTHR33608:SF3">
    <property type="entry name" value="SLR2013 PROTEIN"/>
    <property type="match status" value="1"/>
</dbReference>
<reference evidence="2 3" key="1">
    <citation type="submission" date="2013-09" db="EMBL/GenBank/DDBJ databases">
        <title>Genome sequencing of Arenimonas oryziterrae.</title>
        <authorList>
            <person name="Chen F."/>
            <person name="Wang G."/>
        </authorList>
    </citation>
    <scope>NUCLEOTIDE SEQUENCE [LARGE SCALE GENOMIC DNA]</scope>
    <source>
        <strain evidence="2 3">YC6267</strain>
    </source>
</reference>
<organism evidence="2 3">
    <name type="scientific">Arenimonas oryziterrae DSM 21050 = YC6267</name>
    <dbReference type="NCBI Taxonomy" id="1121015"/>
    <lineage>
        <taxon>Bacteria</taxon>
        <taxon>Pseudomonadati</taxon>
        <taxon>Pseudomonadota</taxon>
        <taxon>Gammaproteobacteria</taxon>
        <taxon>Lysobacterales</taxon>
        <taxon>Lysobacteraceae</taxon>
        <taxon>Arenimonas</taxon>
    </lineage>
</organism>
<proteinExistence type="predicted"/>
<dbReference type="Pfam" id="PF01882">
    <property type="entry name" value="DUF58"/>
    <property type="match status" value="1"/>
</dbReference>
<evidence type="ECO:0000313" key="3">
    <source>
        <dbReference type="Proteomes" id="UP000029385"/>
    </source>
</evidence>
<dbReference type="OrthoDB" id="9812729at2"/>
<dbReference type="eggNOG" id="COG1721">
    <property type="taxonomic scope" value="Bacteria"/>
</dbReference>
<dbReference type="InterPro" id="IPR002881">
    <property type="entry name" value="DUF58"/>
</dbReference>
<accession>A0A091AV24</accession>
<dbReference type="PATRIC" id="fig|1121015.4.peg.875"/>
<dbReference type="InterPro" id="IPR036465">
    <property type="entry name" value="vWFA_dom_sf"/>
</dbReference>
<evidence type="ECO:0000259" key="1">
    <source>
        <dbReference type="Pfam" id="PF01882"/>
    </source>
</evidence>
<name>A0A091AV24_9GAMM</name>
<dbReference type="Proteomes" id="UP000029385">
    <property type="component" value="Unassembled WGS sequence"/>
</dbReference>
<dbReference type="AlphaFoldDB" id="A0A091AV24"/>
<feature type="domain" description="DUF58" evidence="1">
    <location>
        <begin position="196"/>
        <end position="369"/>
    </location>
</feature>
<evidence type="ECO:0000313" key="2">
    <source>
        <dbReference type="EMBL" id="KFN44143.1"/>
    </source>
</evidence>
<gene>
    <name evidence="2" type="ORF">N789_06925</name>
</gene>
<protein>
    <recommendedName>
        <fullName evidence="1">DUF58 domain-containing protein</fullName>
    </recommendedName>
</protein>
<dbReference type="SUPFAM" id="SSF53300">
    <property type="entry name" value="vWA-like"/>
    <property type="match status" value="1"/>
</dbReference>
<dbReference type="RefSeq" id="WP_022969455.1">
    <property type="nucleotide sequence ID" value="NZ_ATVD01000003.1"/>
</dbReference>